<dbReference type="PANTHER" id="PTHR35891:SF2">
    <property type="entry name" value="THIOL:DISULFIDE INTERCHANGE PROTEIN DSBA"/>
    <property type="match status" value="1"/>
</dbReference>
<evidence type="ECO:0000256" key="7">
    <source>
        <dbReference type="SAM" id="SignalP"/>
    </source>
</evidence>
<evidence type="ECO:0000256" key="2">
    <source>
        <dbReference type="ARBA" id="ARBA00022729"/>
    </source>
</evidence>
<dbReference type="Gene3D" id="3.40.30.10">
    <property type="entry name" value="Glutaredoxin"/>
    <property type="match status" value="1"/>
</dbReference>
<evidence type="ECO:0000256" key="6">
    <source>
        <dbReference type="PIRSR" id="PIRSR001488-1"/>
    </source>
</evidence>
<feature type="domain" description="DSBA-like thioredoxin" evidence="8">
    <location>
        <begin position="108"/>
        <end position="194"/>
    </location>
</feature>
<dbReference type="KEGG" id="marq:MARGE09_P1176"/>
<feature type="disulfide bond" description="Redox-active" evidence="6">
    <location>
        <begin position="62"/>
        <end position="65"/>
    </location>
</feature>
<evidence type="ECO:0000256" key="1">
    <source>
        <dbReference type="ARBA" id="ARBA00005791"/>
    </source>
</evidence>
<dbReference type="PROSITE" id="PS00194">
    <property type="entry name" value="THIOREDOXIN_1"/>
    <property type="match status" value="1"/>
</dbReference>
<keyword evidence="10" id="KW-1185">Reference proteome</keyword>
<proteinExistence type="inferred from homology"/>
<evidence type="ECO:0000256" key="5">
    <source>
        <dbReference type="PIRNR" id="PIRNR001488"/>
    </source>
</evidence>
<keyword evidence="2 7" id="KW-0732">Signal</keyword>
<dbReference type="EMBL" id="AP023086">
    <property type="protein sequence ID" value="BCD96976.1"/>
    <property type="molecule type" value="Genomic_DNA"/>
</dbReference>
<sequence length="221" mass="24769">MRIAALILGLALPLFACAEDTATPAKPAKTFEEGTHYSVIAGATKPKKTNKINVTEVFWYGCGHCYKFESLIVPWAKKAPEYVNFTQSPAMWKQRRPGTPQDLMWTHAKLYYAAKAVQGLDKLHHAFFDAMHKERKTLIDEAEIASVVDKAGFDGKNFVGVMNSFAVAGQVKQADDRQRQYKITSTPEMVVADYYLVNATKAGGQKEMLEVVDYLVEKLRK</sequence>
<evidence type="ECO:0000256" key="3">
    <source>
        <dbReference type="ARBA" id="ARBA00023157"/>
    </source>
</evidence>
<keyword evidence="5" id="KW-0574">Periplasm</keyword>
<feature type="chain" id="PRO_5042962575" description="Thiol:disulfide interchange protein" evidence="7">
    <location>
        <begin position="19"/>
        <end position="221"/>
    </location>
</feature>
<comment type="subcellular location">
    <subcellularLocation>
        <location evidence="5">Periplasm</location>
    </subcellularLocation>
</comment>
<evidence type="ECO:0000313" key="9">
    <source>
        <dbReference type="EMBL" id="BCD96976.1"/>
    </source>
</evidence>
<keyword evidence="3 5" id="KW-1015">Disulfide bond</keyword>
<comment type="similarity">
    <text evidence="1">Belongs to the thioredoxin family. DsbA subfamily.</text>
</comment>
<dbReference type="CDD" id="cd03019">
    <property type="entry name" value="DsbA_DsbA"/>
    <property type="match status" value="1"/>
</dbReference>
<dbReference type="InterPro" id="IPR036249">
    <property type="entry name" value="Thioredoxin-like_sf"/>
</dbReference>
<evidence type="ECO:0000256" key="4">
    <source>
        <dbReference type="ARBA" id="ARBA00023284"/>
    </source>
</evidence>
<keyword evidence="4" id="KW-0676">Redox-active center</keyword>
<protein>
    <recommendedName>
        <fullName evidence="5">Thiol:disulfide interchange protein</fullName>
    </recommendedName>
</protein>
<dbReference type="PIRSF" id="PIRSF001488">
    <property type="entry name" value="Tdi_protein"/>
    <property type="match status" value="1"/>
</dbReference>
<dbReference type="InterPro" id="IPR050824">
    <property type="entry name" value="Thiol_disulfide_DsbA"/>
</dbReference>
<dbReference type="GO" id="GO:0042597">
    <property type="term" value="C:periplasmic space"/>
    <property type="evidence" value="ECO:0007669"/>
    <property type="project" value="UniProtKB-SubCell"/>
</dbReference>
<dbReference type="AlphaFoldDB" id="A0AAN2BJI9"/>
<dbReference type="PANTHER" id="PTHR35891">
    <property type="entry name" value="THIOL:DISULFIDE INTERCHANGE PROTEIN DSBA"/>
    <property type="match status" value="1"/>
</dbReference>
<evidence type="ECO:0000259" key="8">
    <source>
        <dbReference type="Pfam" id="PF01323"/>
    </source>
</evidence>
<dbReference type="RefSeq" id="WP_236986456.1">
    <property type="nucleotide sequence ID" value="NZ_AP023086.1"/>
</dbReference>
<name>A0AAN2BJI9_9GAMM</name>
<dbReference type="InterPro" id="IPR017937">
    <property type="entry name" value="Thioredoxin_CS"/>
</dbReference>
<dbReference type="InterPro" id="IPR001853">
    <property type="entry name" value="DSBA-like_thioredoxin_dom"/>
</dbReference>
<dbReference type="SUPFAM" id="SSF52833">
    <property type="entry name" value="Thioredoxin-like"/>
    <property type="match status" value="1"/>
</dbReference>
<organism evidence="9 10">
    <name type="scientific">Marinagarivorans cellulosilyticus</name>
    <dbReference type="NCBI Taxonomy" id="2721545"/>
    <lineage>
        <taxon>Bacteria</taxon>
        <taxon>Pseudomonadati</taxon>
        <taxon>Pseudomonadota</taxon>
        <taxon>Gammaproteobacteria</taxon>
        <taxon>Cellvibrionales</taxon>
        <taxon>Cellvibrionaceae</taxon>
        <taxon>Marinagarivorans</taxon>
    </lineage>
</organism>
<evidence type="ECO:0000313" key="10">
    <source>
        <dbReference type="Proteomes" id="UP001320119"/>
    </source>
</evidence>
<gene>
    <name evidence="9" type="ORF">MARGE09_P1176</name>
</gene>
<dbReference type="Pfam" id="PF01323">
    <property type="entry name" value="DSBA"/>
    <property type="match status" value="1"/>
</dbReference>
<dbReference type="GO" id="GO:0016491">
    <property type="term" value="F:oxidoreductase activity"/>
    <property type="evidence" value="ECO:0007669"/>
    <property type="project" value="InterPro"/>
</dbReference>
<feature type="signal peptide" evidence="7">
    <location>
        <begin position="1"/>
        <end position="18"/>
    </location>
</feature>
<accession>A0AAN2BJI9</accession>
<dbReference type="InterPro" id="IPR023205">
    <property type="entry name" value="DsbA/DsbL"/>
</dbReference>
<dbReference type="Proteomes" id="UP001320119">
    <property type="component" value="Chromosome"/>
</dbReference>
<reference evidence="9 10" key="1">
    <citation type="journal article" date="2022" name="IScience">
        <title>An ultrasensitive nanofiber-based assay for enzymatic hydrolysis and deep-sea microbial degradation of cellulose.</title>
        <authorList>
            <person name="Tsudome M."/>
            <person name="Tachioka M."/>
            <person name="Miyazaki M."/>
            <person name="Uchimura K."/>
            <person name="Tsuda M."/>
            <person name="Takaki Y."/>
            <person name="Deguchi S."/>
        </authorList>
    </citation>
    <scope>NUCLEOTIDE SEQUENCE [LARGE SCALE GENOMIC DNA]</scope>
    <source>
        <strain evidence="9 10">GE09</strain>
    </source>
</reference>